<feature type="disulfide bond" evidence="14">
    <location>
        <begin position="491"/>
        <end position="500"/>
    </location>
</feature>
<dbReference type="GO" id="GO:0015031">
    <property type="term" value="P:protein transport"/>
    <property type="evidence" value="ECO:0007669"/>
    <property type="project" value="UniProtKB-KW"/>
</dbReference>
<dbReference type="InterPro" id="IPR018097">
    <property type="entry name" value="EGF_Ca-bd_CS"/>
</dbReference>
<dbReference type="SUPFAM" id="SSF57196">
    <property type="entry name" value="EGF/Laminin"/>
    <property type="match status" value="5"/>
</dbReference>
<evidence type="ECO:0000256" key="2">
    <source>
        <dbReference type="ARBA" id="ARBA00022448"/>
    </source>
</evidence>
<feature type="disulfide bond" evidence="14">
    <location>
        <begin position="253"/>
        <end position="270"/>
    </location>
</feature>
<feature type="domain" description="CUB" evidence="16">
    <location>
        <begin position="3062"/>
        <end position="3178"/>
    </location>
</feature>
<comment type="subcellular location">
    <subcellularLocation>
        <location evidence="1">Cell membrane</location>
        <topology evidence="1">Peripheral membrane protein</topology>
    </subcellularLocation>
</comment>
<dbReference type="Proteomes" id="UP000008792">
    <property type="component" value="Unassembled WGS sequence"/>
</dbReference>
<dbReference type="InterPro" id="IPR009030">
    <property type="entry name" value="Growth_fac_rcpt_cys_sf"/>
</dbReference>
<feature type="domain" description="EGF-like" evidence="17">
    <location>
        <begin position="464"/>
        <end position="501"/>
    </location>
</feature>
<feature type="domain" description="CUB" evidence="16">
    <location>
        <begin position="2855"/>
        <end position="2949"/>
    </location>
</feature>
<evidence type="ECO:0000259" key="16">
    <source>
        <dbReference type="PROSITE" id="PS01180"/>
    </source>
</evidence>
<evidence type="ECO:0000256" key="12">
    <source>
        <dbReference type="ARBA" id="ARBA00023180"/>
    </source>
</evidence>
<feature type="domain" description="CUB" evidence="16">
    <location>
        <begin position="1442"/>
        <end position="1553"/>
    </location>
</feature>
<feature type="domain" description="EGF-like" evidence="17">
    <location>
        <begin position="240"/>
        <end position="282"/>
    </location>
</feature>
<dbReference type="Pfam" id="PF07645">
    <property type="entry name" value="EGF_CA"/>
    <property type="match status" value="1"/>
</dbReference>
<dbReference type="InterPro" id="IPR049883">
    <property type="entry name" value="NOTCH1_EGF-like"/>
</dbReference>
<dbReference type="SUPFAM" id="SSF57184">
    <property type="entry name" value="Growth factor receptor domain"/>
    <property type="match status" value="1"/>
</dbReference>
<feature type="disulfide bond" evidence="14">
    <location>
        <begin position="228"/>
        <end position="237"/>
    </location>
</feature>
<evidence type="ECO:0000256" key="7">
    <source>
        <dbReference type="ARBA" id="ARBA00022737"/>
    </source>
</evidence>
<sequence>MHIDKANLVTSLYLCLLALCLHLPRIKAAGARLQPQLHGSEDGTLLFEAATDQNITFRLMGEAATLLLNDVDVVSLLQGRQRAAAAQSAATRREPLSLDALKEQFRSVQRDLLRLARWLSNMQNGTRRYGPTQRVLRRDLQRVQVIANTLTSLETNLAKDECLSTPCKNGGTCYDAYNAFYCVCAAGWQGSTCEDDVNECTDFAGTDLSVCKNDAQCINTPGSYRCFCRNGFSGEHCRLRQHACLTNQSAELCGSHGTCLPANNAGGYVCICDPGWTWADTNVSVANSSPCTRDVDECAPDVNPCHNECINLPGSYRCGACPPGYTGDGRHCRDINECADGNNGGCSQRPLVSCINTEGSFRCGRCPPGWTGDGRVCNEAKSNLCNDQLICDLRAQCEYISGTVVCSCGAGFYGHGYGADGCTEDSSRKPCDDHRCLNNGTCVLSGRGTSCICQPGYTGAVCAEADACHPNPCQNGGTCRLLPGNQHQCMCPVGYTGSSCSHVRSYCGLVLRNETGTLQFPPGDNSGYQPNERCAFIIRSRRGMVLNVTFGMFELQPSADCSADFVQLHDGSSLTARLIGRFCGSGLPLGNGSVVSTQEQLFFWFRSDNETQARGFNLTWKSQPLVCGEDLTLALGESGILRSPSYPGKARPGLYCRWHLTAPYGTRWLLRFYEITLGNSIGNPSLNCSDGDSLSVWDADRQLYMACQSAQPAPLHSSSNLLHIHFHTDQYRTDSSFQLHYEVVTGHPGCGGTFTEPSGLISGHMNAELCLYLIEQPNGTRIELNFQRINLLRAEDCSLQKLEIFDGRSDEQPLLGRYCGQPEESELQPLISSSNVVLVRYAYALPGFELHKSFVLRYNRACTGIYSDAEGGIITSPNYPNPYFENLNCTYYLRGPTNTVVRINITDLSLSETQPPAPESDELSIQAEDQLSYLDVYLTRNESEKQRFVKNLTNLLLISTNNQARLVFHSASNPQRGRGLHVEYTFIENAYCGGVLSTPSGAVDFYINHQSCQWIIEAPGRKHLQMRCMTLFGTFNLNVYDNSTGGEGKQLHSYHINEAHTLFEFDEYTDSNLLTIIATSSPHTAYAVTFKYEPIKQECGATNTARYGNIKSPNWPLKYGSSENCTWLIRAPLGSRIELIVKNFTLEASSDACYADYLEIRNGDQPTSPLIGRYCGDRIPPRLPSYGNVLYVHFESDYAVEEAGFHLVWETAATGCGGKLSSPVGAIHSPHSVAGNSGAVACDWQISVAQGSTVRLQLQSQDDVCNGQLTIYDGPTTRSNQLRLNCSSAGQQMNLEASSNRVLVRYNVDNETSDGIDFVLDYTTNCRVRLEQMRGAIETPNFPDNYPTNTNCEWDIRGGASSNRIQLAFSHLAVERTDSDNCIFDYVLLGDYRDDQLISERRLCSAKDLDITSVGNRLLIRFNSDASEQEQGFRAEYKRLGCGDELQGPGGTFETPNAPYSVGLDCDWLITVPEGYQIRLLLRELHIETPQGDCSQDVLTVLPGGNSSQVLLRSCQVESNVQTLISPANELRVRFQSSPQRARKYIKASYVMVPAVCGGYMSLSSGTITSPGFYEQGHDIYDKDVECVWTLETADTHGFLLHFEPFNLTDSSNCSVAWLELSSSKVRNSEQFIERYCGDKPPSAVIVQNRLRLHFKVSSGFWGKFELHYQRICGGGRIASEGYLRSRLDENCYWTIFGPEGSKISLNINQLECPRCTAADGNCTAGLRILNDEDEVQYYNLCQEHPANLLLPTNKVRIQSNGIAMEAQYTTIENSCGGNITSVRGTLSSPSYPDSYPANVECVWLIEPRAGNAIELNFEAMDIAKSEHCNGDFLEVRAGILGAVLGLYCGMELPAEPLLVRTKLWLKFRSQLGSSANGFKLRWSYVHDNELTEGTNGTIESPSTAAVRGDDQPYSWRIFTERERVLALDFKEYNTGLLLFDGFDDSALPVSIESSPWQFTSSSNVIYLKTVNTDFDAFRIEWRVLRSEELKSNVTLKSEECSKVYTLNNAIVNLNSPGYPHGYKPNLNCEWTFTLADPTKHAYVDLFEVRLEAIGECQADYLSVQSSSNLLDWPEQLRICNSSEYNGHSLRRVDGTPNLRLQFVTDATVNGTGFRSIVRTECGSNMTGSVGTILNSHMQKRMDFNDSTCEWHIEVRPGRVIDITIDYNGAALNASCPHYGIIHDGLDAAAAILGAGKFCNQLGFATRSYRTSGPHAYITYHFPHLIALLNPEQNRWNLTYREFSECDAEVRLTQLASSYNISTPGYPYYPHAHSDCTWVVIAPPGETIAANFVDDFDLSLHNCDKEFVEMYDGSTTLARRLLHTCRRTGTTYSSGNLLLVHYQTQLNEPHGGFRLNVSISSCGGHFTSYSGAIKSEHYPSLGAYPKPAVCEYTIKVPSNRHIQLNFSDLHLPFDGLAAEEPGTASIDRIELLDLTDDRRILMTLYGNVSTPYPVTLSTNAIALRLVTVKTVHNYRGFKLEYKAQDGSCNRVVNAASGELEIRKLQSQTRLRLCQWRITVPKGQRVRLELLNLADLRASEEPDRMSRHRINAWSGRKPFAFYNDPNFLSKIIEFNINEYDGNGTIESTDNFMLAGILLKNQMFTLRARFSSTEASPCPPDIGSEAVGMLSDQELISLPSFYCEVRFVADPGETLSFSVQEYRNVEQHLITGVRLKDDVLQTSMSVNSGNATFSLATTAGKVMLLKRVGLDAMHFRATYRRYACGGQLQLAEGSLIELPQLSEHFGQLECVWTLRNANGYELRGNVSFSDSCDREHLIISRNIGGGELARICGGTTQLNTTLLEVSQARVLYHATQYRAGNSQFQLQASRPKSLGGWSNIVRVGEQPTPPVAIDAHSYRNNMELSWEFQASNNMSLRLVFQGRFFIEMAPNCSNDQLQVLGYQLGIWQPLAKYCGRELPQPLHIQASRMRIVFRTNANITADGFTFVVFPSCDAKLVASTEVQTLPSIRGLLGRWRSQTCNFEISTDTKHQLLVSVKGKGRAWNEVACRYAYFDAYRQDGQQEQLIGKRCPDFEVSGYERLRLHFVSMASLGRFFELQYQLVGCGGNYTTPFTLRPPRGNTEGSYANDLSCEWHVLAPPQHAIFVRFKYFEIENTPLCRHDHVSIYRGNAVSEEQRVARLCGNLTELTYMVDSNQATILAKLEGYIDPHGRGFMASVHFTPNCNERLALGEGNTRMSLVRHYQLNGTNGEDLHCYFRASVPIGYRLSVWLKQLQLNTNRCVTCNSLEVIDGFGEGSASMGTYYAVVGNGSKLFSSREDLLIKLSGSEAQPNGISFELILEMETTVCGQAEIERNTNESVHILLDSNNVTSGYEGSIHCVFHFNAGDEMEIDIHSVQLQDVSQVTGKCIDYLLLSVKDETNKYYCGKFNNTILEMPKDVKFDLTFHSTAQGAPYMLDITLKKKTNCNRTYNALNRMIQYYTNYENELNDCINYIRVPEEYYVTFEIMFLNFEYNSKRTFFDMTDLRTNRSIYNATEGRYISYVTKYSTTNAIRLWGLGVTYLQLFYYATSSKLPVGCGGDLTSLEGQISNPFYENRNYSECSWRISVPAGKTLQFSFRSFDMGSETNCPLDNIKIYEVLPDYSERLRHTFCGRTEPEAFSVNYNRLRIIAKKSPNFDGIGFQLYYNYMYE</sequence>
<feature type="domain" description="CUB" evidence="16">
    <location>
        <begin position="750"/>
        <end position="861"/>
    </location>
</feature>
<evidence type="ECO:0000259" key="17">
    <source>
        <dbReference type="PROSITE" id="PS50026"/>
    </source>
</evidence>
<feature type="domain" description="EGF-like" evidence="17">
    <location>
        <begin position="158"/>
        <end position="194"/>
    </location>
</feature>
<keyword evidence="2" id="KW-0813">Transport</keyword>
<dbReference type="OrthoDB" id="10009301at2759"/>
<feature type="domain" description="EGF-like" evidence="17">
    <location>
        <begin position="196"/>
        <end position="238"/>
    </location>
</feature>
<evidence type="ECO:0000256" key="11">
    <source>
        <dbReference type="ARBA" id="ARBA00023157"/>
    </source>
</evidence>
<dbReference type="Gene3D" id="2.60.120.290">
    <property type="entry name" value="Spermadhesin, CUB domain"/>
    <property type="match status" value="17"/>
</dbReference>
<dbReference type="PROSITE" id="PS50026">
    <property type="entry name" value="EGF_3"/>
    <property type="match status" value="6"/>
</dbReference>
<dbReference type="Pfam" id="PF00431">
    <property type="entry name" value="CUB"/>
    <property type="match status" value="16"/>
</dbReference>
<feature type="domain" description="EGF-like" evidence="17">
    <location>
        <begin position="427"/>
        <end position="463"/>
    </location>
</feature>
<dbReference type="CDD" id="cd00041">
    <property type="entry name" value="CUB"/>
    <property type="match status" value="17"/>
</dbReference>
<keyword evidence="6 15" id="KW-0732">Signal</keyword>
<feature type="chain" id="PRO_5006457100" evidence="15">
    <location>
        <begin position="29"/>
        <end position="3647"/>
    </location>
</feature>
<dbReference type="FunFam" id="2.10.25.10:FF:000173">
    <property type="entry name" value="Neurogenic locus notch protein 2"/>
    <property type="match status" value="1"/>
</dbReference>
<dbReference type="SMART" id="SM00181">
    <property type="entry name" value="EGF"/>
    <property type="match status" value="8"/>
</dbReference>
<dbReference type="PROSITE" id="PS01180">
    <property type="entry name" value="CUB"/>
    <property type="match status" value="18"/>
</dbReference>
<protein>
    <submittedName>
        <fullName evidence="18">Uncharacterized protein, isoform B</fullName>
    </submittedName>
</protein>
<feature type="domain" description="EGF-like" evidence="17">
    <location>
        <begin position="294"/>
        <end position="333"/>
    </location>
</feature>
<dbReference type="InParanoid" id="B4LCT2"/>
<dbReference type="Pfam" id="PF00008">
    <property type="entry name" value="EGF"/>
    <property type="match status" value="3"/>
</dbReference>
<gene>
    <name evidence="18" type="primary">Dvir\GJ14080</name>
    <name evidence="18" type="ORF">Dvir_GJ14080</name>
</gene>
<dbReference type="PANTHER" id="PTHR24251:SF30">
    <property type="entry name" value="MEMBRANE FRIZZLED-RELATED PROTEIN"/>
    <property type="match status" value="1"/>
</dbReference>
<keyword evidence="9" id="KW-0653">Protein transport</keyword>
<feature type="domain" description="CUB" evidence="16">
    <location>
        <begin position="2122"/>
        <end position="2243"/>
    </location>
</feature>
<dbReference type="PROSITE" id="PS00010">
    <property type="entry name" value="ASX_HYDROXYL"/>
    <property type="match status" value="2"/>
</dbReference>
<dbReference type="InterPro" id="IPR001881">
    <property type="entry name" value="EGF-like_Ca-bd_dom"/>
</dbReference>
<dbReference type="Gene3D" id="2.10.25.10">
    <property type="entry name" value="Laminin"/>
    <property type="match status" value="6"/>
</dbReference>
<feature type="domain" description="CUB" evidence="16">
    <location>
        <begin position="3534"/>
        <end position="3645"/>
    </location>
</feature>
<dbReference type="Pfam" id="PF12662">
    <property type="entry name" value="cEGF"/>
    <property type="match status" value="1"/>
</dbReference>
<keyword evidence="12" id="KW-0325">Glycoprotein</keyword>
<keyword evidence="4 14" id="KW-0245">EGF-like domain</keyword>
<keyword evidence="7" id="KW-0677">Repeat</keyword>
<feature type="disulfide bond" evidence="14">
    <location>
        <begin position="184"/>
        <end position="193"/>
    </location>
</feature>
<dbReference type="GO" id="GO:0005509">
    <property type="term" value="F:calcium ion binding"/>
    <property type="evidence" value="ECO:0007669"/>
    <property type="project" value="InterPro"/>
</dbReference>
<dbReference type="EMBL" id="CH940647">
    <property type="protein sequence ID" value="EDW70974.2"/>
    <property type="molecule type" value="Genomic_DNA"/>
</dbReference>
<feature type="domain" description="CUB" evidence="16">
    <location>
        <begin position="2246"/>
        <end position="2360"/>
    </location>
</feature>
<dbReference type="PROSITE" id="PS01186">
    <property type="entry name" value="EGF_2"/>
    <property type="match status" value="4"/>
</dbReference>
<evidence type="ECO:0000256" key="1">
    <source>
        <dbReference type="ARBA" id="ARBA00004202"/>
    </source>
</evidence>
<dbReference type="SMART" id="SM00042">
    <property type="entry name" value="CUB"/>
    <property type="match status" value="17"/>
</dbReference>
<dbReference type="PANTHER" id="PTHR24251">
    <property type="entry name" value="OVOCHYMASE-RELATED"/>
    <property type="match status" value="1"/>
</dbReference>
<dbReference type="SMR" id="B4LCT2"/>
<feature type="disulfide bond" evidence="13">
    <location>
        <begin position="507"/>
        <end position="534"/>
    </location>
</feature>
<dbReference type="InterPro" id="IPR000859">
    <property type="entry name" value="CUB_dom"/>
</dbReference>
<keyword evidence="11 14" id="KW-1015">Disulfide bond</keyword>
<evidence type="ECO:0000256" key="4">
    <source>
        <dbReference type="ARBA" id="ARBA00022536"/>
    </source>
</evidence>
<dbReference type="PROSITE" id="PS00022">
    <property type="entry name" value="EGF_1"/>
    <property type="match status" value="4"/>
</dbReference>
<dbReference type="STRING" id="7244.B4LCT2"/>
<dbReference type="InterPro" id="IPR035914">
    <property type="entry name" value="Sperma_CUB_dom_sf"/>
</dbReference>
<feature type="domain" description="CUB" evidence="16">
    <location>
        <begin position="1557"/>
        <end position="1672"/>
    </location>
</feature>
<keyword evidence="5" id="KW-0479">Metal-binding</keyword>
<evidence type="ECO:0000256" key="15">
    <source>
        <dbReference type="SAM" id="SignalP"/>
    </source>
</evidence>
<feature type="domain" description="CUB" evidence="16">
    <location>
        <begin position="627"/>
        <end position="744"/>
    </location>
</feature>
<organism evidence="18 19">
    <name type="scientific">Drosophila virilis</name>
    <name type="common">Fruit fly</name>
    <dbReference type="NCBI Taxonomy" id="7244"/>
    <lineage>
        <taxon>Eukaryota</taxon>
        <taxon>Metazoa</taxon>
        <taxon>Ecdysozoa</taxon>
        <taxon>Arthropoda</taxon>
        <taxon>Hexapoda</taxon>
        <taxon>Insecta</taxon>
        <taxon>Pterygota</taxon>
        <taxon>Neoptera</taxon>
        <taxon>Endopterygota</taxon>
        <taxon>Diptera</taxon>
        <taxon>Brachycera</taxon>
        <taxon>Muscomorpha</taxon>
        <taxon>Ephydroidea</taxon>
        <taxon>Drosophilidae</taxon>
        <taxon>Drosophila</taxon>
    </lineage>
</organism>
<feature type="domain" description="CUB" evidence="16">
    <location>
        <begin position="1216"/>
        <end position="1325"/>
    </location>
</feature>
<dbReference type="FunFam" id="2.10.25.10:FF:000379">
    <property type="entry name" value="Cubilin"/>
    <property type="match status" value="1"/>
</dbReference>
<keyword evidence="3" id="KW-1003">Cell membrane</keyword>
<evidence type="ECO:0000256" key="3">
    <source>
        <dbReference type="ARBA" id="ARBA00022475"/>
    </source>
</evidence>
<dbReference type="FunFam" id="2.10.25.10:FF:000260">
    <property type="entry name" value="Notch receptor 4"/>
    <property type="match status" value="1"/>
</dbReference>
<evidence type="ECO:0000313" key="19">
    <source>
        <dbReference type="Proteomes" id="UP000008792"/>
    </source>
</evidence>
<feature type="disulfide bond" evidence="13">
    <location>
        <begin position="3062"/>
        <end position="3089"/>
    </location>
</feature>
<dbReference type="SMART" id="SM00179">
    <property type="entry name" value="EGF_CA"/>
    <property type="match status" value="6"/>
</dbReference>
<dbReference type="InterPro" id="IPR026823">
    <property type="entry name" value="cEGF"/>
</dbReference>
<feature type="domain" description="CUB" evidence="16">
    <location>
        <begin position="1326"/>
        <end position="1440"/>
    </location>
</feature>
<feature type="disulfide bond" evidence="14">
    <location>
        <begin position="453"/>
        <end position="462"/>
    </location>
</feature>
<evidence type="ECO:0000256" key="5">
    <source>
        <dbReference type="ARBA" id="ARBA00022723"/>
    </source>
</evidence>
<evidence type="ECO:0000256" key="10">
    <source>
        <dbReference type="ARBA" id="ARBA00023136"/>
    </source>
</evidence>
<dbReference type="FunFam" id="2.10.25.10:FF:000061">
    <property type="entry name" value="Delta-like protein"/>
    <property type="match status" value="1"/>
</dbReference>
<name>B4LCT2_DROVI</name>
<feature type="disulfide bond" evidence="13">
    <location>
        <begin position="2122"/>
        <end position="2149"/>
    </location>
</feature>
<feature type="domain" description="CUB" evidence="16">
    <location>
        <begin position="1776"/>
        <end position="1886"/>
    </location>
</feature>
<reference evidence="18 19" key="1">
    <citation type="journal article" date="2007" name="Nature">
        <title>Evolution of genes and genomes on the Drosophila phylogeny.</title>
        <authorList>
            <consortium name="Drosophila 12 Genomes Consortium"/>
            <person name="Clark A.G."/>
            <person name="Eisen M.B."/>
            <person name="Smith D.R."/>
            <person name="Bergman C.M."/>
            <person name="Oliver B."/>
            <person name="Markow T.A."/>
            <person name="Kaufman T.C."/>
            <person name="Kellis M."/>
            <person name="Gelbart W."/>
            <person name="Iyer V.N."/>
            <person name="Pollard D.A."/>
            <person name="Sackton T.B."/>
            <person name="Larracuente A.M."/>
            <person name="Singh N.D."/>
            <person name="Abad J.P."/>
            <person name="Abt D.N."/>
            <person name="Adryan B."/>
            <person name="Aguade M."/>
            <person name="Akashi H."/>
            <person name="Anderson W.W."/>
            <person name="Aquadro C.F."/>
            <person name="Ardell D.H."/>
            <person name="Arguello R."/>
            <person name="Artieri C.G."/>
            <person name="Barbash D.A."/>
            <person name="Barker D."/>
            <person name="Barsanti P."/>
            <person name="Batterham P."/>
            <person name="Batzoglou S."/>
            <person name="Begun D."/>
            <person name="Bhutkar A."/>
            <person name="Blanco E."/>
            <person name="Bosak S.A."/>
            <person name="Bradley R.K."/>
            <person name="Brand A.D."/>
            <person name="Brent M.R."/>
            <person name="Brooks A.N."/>
            <person name="Brown R.H."/>
            <person name="Butlin R.K."/>
            <person name="Caggese C."/>
            <person name="Calvi B.R."/>
            <person name="Bernardo de Carvalho A."/>
            <person name="Caspi A."/>
            <person name="Castrezana S."/>
            <person name="Celniker S.E."/>
            <person name="Chang J.L."/>
            <person name="Chapple C."/>
            <person name="Chatterji S."/>
            <person name="Chinwalla A."/>
            <person name="Civetta A."/>
            <person name="Clifton S.W."/>
            <person name="Comeron J.M."/>
            <person name="Costello J.C."/>
            <person name="Coyne J.A."/>
            <person name="Daub J."/>
            <person name="David R.G."/>
            <person name="Delcher A.L."/>
            <person name="Delehaunty K."/>
            <person name="Do C.B."/>
            <person name="Ebling H."/>
            <person name="Edwards K."/>
            <person name="Eickbush T."/>
            <person name="Evans J.D."/>
            <person name="Filipski A."/>
            <person name="Findeiss S."/>
            <person name="Freyhult E."/>
            <person name="Fulton L."/>
            <person name="Fulton R."/>
            <person name="Garcia A.C."/>
            <person name="Gardiner A."/>
            <person name="Garfield D.A."/>
            <person name="Garvin B.E."/>
            <person name="Gibson G."/>
            <person name="Gilbert D."/>
            <person name="Gnerre S."/>
            <person name="Godfrey J."/>
            <person name="Good R."/>
            <person name="Gotea V."/>
            <person name="Gravely B."/>
            <person name="Greenberg A.J."/>
            <person name="Griffiths-Jones S."/>
            <person name="Gross S."/>
            <person name="Guigo R."/>
            <person name="Gustafson E.A."/>
            <person name="Haerty W."/>
            <person name="Hahn M.W."/>
            <person name="Halligan D.L."/>
            <person name="Halpern A.L."/>
            <person name="Halter G.M."/>
            <person name="Han M.V."/>
            <person name="Heger A."/>
            <person name="Hillier L."/>
            <person name="Hinrichs A.S."/>
            <person name="Holmes I."/>
            <person name="Hoskins R.A."/>
            <person name="Hubisz M.J."/>
            <person name="Hultmark D."/>
            <person name="Huntley M.A."/>
            <person name="Jaffe D.B."/>
            <person name="Jagadeeshan S."/>
            <person name="Jeck W.R."/>
            <person name="Johnson J."/>
            <person name="Jones C.D."/>
            <person name="Jordan W.C."/>
            <person name="Karpen G.H."/>
            <person name="Kataoka E."/>
            <person name="Keightley P.D."/>
            <person name="Kheradpour P."/>
            <person name="Kirkness E.F."/>
            <person name="Koerich L.B."/>
            <person name="Kristiansen K."/>
            <person name="Kudrna D."/>
            <person name="Kulathinal R.J."/>
            <person name="Kumar S."/>
            <person name="Kwok R."/>
            <person name="Lander E."/>
            <person name="Langley C.H."/>
            <person name="Lapoint R."/>
            <person name="Lazzaro B.P."/>
            <person name="Lee S.J."/>
            <person name="Levesque L."/>
            <person name="Li R."/>
            <person name="Lin C.F."/>
            <person name="Lin M.F."/>
            <person name="Lindblad-Toh K."/>
            <person name="Llopart A."/>
            <person name="Long M."/>
            <person name="Low L."/>
            <person name="Lozovsky E."/>
            <person name="Lu J."/>
            <person name="Luo M."/>
            <person name="Machado C.A."/>
            <person name="Makalowski W."/>
            <person name="Marzo M."/>
            <person name="Matsuda M."/>
            <person name="Matzkin L."/>
            <person name="McAllister B."/>
            <person name="McBride C.S."/>
            <person name="McKernan B."/>
            <person name="McKernan K."/>
            <person name="Mendez-Lago M."/>
            <person name="Minx P."/>
            <person name="Mollenhauer M.U."/>
            <person name="Montooth K."/>
            <person name="Mount S.M."/>
            <person name="Mu X."/>
            <person name="Myers E."/>
            <person name="Negre B."/>
            <person name="Newfeld S."/>
            <person name="Nielsen R."/>
            <person name="Noor M.A."/>
            <person name="O'Grady P."/>
            <person name="Pachter L."/>
            <person name="Papaceit M."/>
            <person name="Parisi M.J."/>
            <person name="Parisi M."/>
            <person name="Parts L."/>
            <person name="Pedersen J.S."/>
            <person name="Pesole G."/>
            <person name="Phillippy A.M."/>
            <person name="Ponting C.P."/>
            <person name="Pop M."/>
            <person name="Porcelli D."/>
            <person name="Powell J.R."/>
            <person name="Prohaska S."/>
            <person name="Pruitt K."/>
            <person name="Puig M."/>
            <person name="Quesneville H."/>
            <person name="Ram K.R."/>
            <person name="Rand D."/>
            <person name="Rasmussen M.D."/>
            <person name="Reed L.K."/>
            <person name="Reenan R."/>
            <person name="Reily A."/>
            <person name="Remington K.A."/>
            <person name="Rieger T.T."/>
            <person name="Ritchie M.G."/>
            <person name="Robin C."/>
            <person name="Rogers Y.H."/>
            <person name="Rohde C."/>
            <person name="Rozas J."/>
            <person name="Rubenfield M.J."/>
            <person name="Ruiz A."/>
            <person name="Russo S."/>
            <person name="Salzberg S.L."/>
            <person name="Sanchez-Gracia A."/>
            <person name="Saranga D.J."/>
            <person name="Sato H."/>
            <person name="Schaeffer S.W."/>
            <person name="Schatz M.C."/>
            <person name="Schlenke T."/>
            <person name="Schwartz R."/>
            <person name="Segarra C."/>
            <person name="Singh R.S."/>
            <person name="Sirot L."/>
            <person name="Sirota M."/>
            <person name="Sisneros N.B."/>
            <person name="Smith C.D."/>
            <person name="Smith T.F."/>
            <person name="Spieth J."/>
            <person name="Stage D.E."/>
            <person name="Stark A."/>
            <person name="Stephan W."/>
            <person name="Strausberg R.L."/>
            <person name="Strempel S."/>
            <person name="Sturgill D."/>
            <person name="Sutton G."/>
            <person name="Sutton G.G."/>
            <person name="Tao W."/>
            <person name="Teichmann S."/>
            <person name="Tobari Y.N."/>
            <person name="Tomimura Y."/>
            <person name="Tsolas J.M."/>
            <person name="Valente V.L."/>
            <person name="Venter E."/>
            <person name="Venter J.C."/>
            <person name="Vicario S."/>
            <person name="Vieira F.G."/>
            <person name="Vilella A.J."/>
            <person name="Villasante A."/>
            <person name="Walenz B."/>
            <person name="Wang J."/>
            <person name="Wasserman M."/>
            <person name="Watts T."/>
            <person name="Wilson D."/>
            <person name="Wilson R.K."/>
            <person name="Wing R.A."/>
            <person name="Wolfner M.F."/>
            <person name="Wong A."/>
            <person name="Wong G.K."/>
            <person name="Wu C.I."/>
            <person name="Wu G."/>
            <person name="Yamamoto D."/>
            <person name="Yang H.P."/>
            <person name="Yang S.P."/>
            <person name="Yorke J.A."/>
            <person name="Yoshida K."/>
            <person name="Zdobnov E."/>
            <person name="Zhang P."/>
            <person name="Zhang Y."/>
            <person name="Zimin A.V."/>
            <person name="Baldwin J."/>
            <person name="Abdouelleil A."/>
            <person name="Abdulkadir J."/>
            <person name="Abebe A."/>
            <person name="Abera B."/>
            <person name="Abreu J."/>
            <person name="Acer S.C."/>
            <person name="Aftuck L."/>
            <person name="Alexander A."/>
            <person name="An P."/>
            <person name="Anderson E."/>
            <person name="Anderson S."/>
            <person name="Arachi H."/>
            <person name="Azer M."/>
            <person name="Bachantsang P."/>
            <person name="Barry A."/>
            <person name="Bayul T."/>
            <person name="Berlin A."/>
            <person name="Bessette D."/>
            <person name="Bloom T."/>
            <person name="Blye J."/>
            <person name="Boguslavskiy L."/>
            <person name="Bonnet C."/>
            <person name="Boukhgalter B."/>
            <person name="Bourzgui I."/>
            <person name="Brown A."/>
            <person name="Cahill P."/>
            <person name="Channer S."/>
            <person name="Cheshatsang Y."/>
            <person name="Chuda L."/>
            <person name="Citroen M."/>
            <person name="Collymore A."/>
            <person name="Cooke P."/>
            <person name="Costello M."/>
            <person name="D'Aco K."/>
            <person name="Daza R."/>
            <person name="De Haan G."/>
            <person name="DeGray S."/>
            <person name="DeMaso C."/>
            <person name="Dhargay N."/>
            <person name="Dooley K."/>
            <person name="Dooley E."/>
            <person name="Doricent M."/>
            <person name="Dorje P."/>
            <person name="Dorjee K."/>
            <person name="Dupes A."/>
            <person name="Elong R."/>
            <person name="Falk J."/>
            <person name="Farina A."/>
            <person name="Faro S."/>
            <person name="Ferguson D."/>
            <person name="Fisher S."/>
            <person name="Foley C.D."/>
            <person name="Franke A."/>
            <person name="Friedrich D."/>
            <person name="Gadbois L."/>
            <person name="Gearin G."/>
            <person name="Gearin C.R."/>
            <person name="Giannoukos G."/>
            <person name="Goode T."/>
            <person name="Graham J."/>
            <person name="Grandbois E."/>
            <person name="Grewal S."/>
            <person name="Gyaltsen K."/>
            <person name="Hafez N."/>
            <person name="Hagos B."/>
            <person name="Hall J."/>
            <person name="Henson C."/>
            <person name="Hollinger A."/>
            <person name="Honan T."/>
            <person name="Huard M.D."/>
            <person name="Hughes L."/>
            <person name="Hurhula B."/>
            <person name="Husby M.E."/>
            <person name="Kamat A."/>
            <person name="Kanga B."/>
            <person name="Kashin S."/>
            <person name="Khazanovich D."/>
            <person name="Kisner P."/>
            <person name="Lance K."/>
            <person name="Lara M."/>
            <person name="Lee W."/>
            <person name="Lennon N."/>
            <person name="Letendre F."/>
            <person name="LeVine R."/>
            <person name="Lipovsky A."/>
            <person name="Liu X."/>
            <person name="Liu J."/>
            <person name="Liu S."/>
            <person name="Lokyitsang T."/>
            <person name="Lokyitsang Y."/>
            <person name="Lubonja R."/>
            <person name="Lui A."/>
            <person name="MacDonald P."/>
            <person name="Magnisalis V."/>
            <person name="Maru K."/>
            <person name="Matthews C."/>
            <person name="McCusker W."/>
            <person name="McDonough S."/>
            <person name="Mehta T."/>
            <person name="Meldrim J."/>
            <person name="Meneus L."/>
            <person name="Mihai O."/>
            <person name="Mihalev A."/>
            <person name="Mihova T."/>
            <person name="Mittelman R."/>
            <person name="Mlenga V."/>
            <person name="Montmayeur A."/>
            <person name="Mulrain L."/>
            <person name="Navidi A."/>
            <person name="Naylor J."/>
            <person name="Negash T."/>
            <person name="Nguyen T."/>
            <person name="Nguyen N."/>
            <person name="Nicol R."/>
            <person name="Norbu C."/>
            <person name="Norbu N."/>
            <person name="Novod N."/>
            <person name="O'Neill B."/>
            <person name="Osman S."/>
            <person name="Markiewicz E."/>
            <person name="Oyono O.L."/>
            <person name="Patti C."/>
            <person name="Phunkhang P."/>
            <person name="Pierre F."/>
            <person name="Priest M."/>
            <person name="Raghuraman S."/>
            <person name="Rege F."/>
            <person name="Reyes R."/>
            <person name="Rise C."/>
            <person name="Rogov P."/>
            <person name="Ross K."/>
            <person name="Ryan E."/>
            <person name="Settipalli S."/>
            <person name="Shea T."/>
            <person name="Sherpa N."/>
            <person name="Shi L."/>
            <person name="Shih D."/>
            <person name="Sparrow T."/>
            <person name="Spaulding J."/>
            <person name="Stalker J."/>
            <person name="Stange-Thomann N."/>
            <person name="Stavropoulos S."/>
            <person name="Stone C."/>
            <person name="Strader C."/>
            <person name="Tesfaye S."/>
            <person name="Thomson T."/>
            <person name="Thoulutsang Y."/>
            <person name="Thoulutsang D."/>
            <person name="Topham K."/>
            <person name="Topping I."/>
            <person name="Tsamla T."/>
            <person name="Vassiliev H."/>
            <person name="Vo A."/>
            <person name="Wangchuk T."/>
            <person name="Wangdi T."/>
            <person name="Weiand M."/>
            <person name="Wilkinson J."/>
            <person name="Wilson A."/>
            <person name="Yadav S."/>
            <person name="Young G."/>
            <person name="Yu Q."/>
            <person name="Zembek L."/>
            <person name="Zhong D."/>
            <person name="Zimmer A."/>
            <person name="Zwirko Z."/>
            <person name="Jaffe D.B."/>
            <person name="Alvarez P."/>
            <person name="Brockman W."/>
            <person name="Butler J."/>
            <person name="Chin C."/>
            <person name="Gnerre S."/>
            <person name="Grabherr M."/>
            <person name="Kleber M."/>
            <person name="Mauceli E."/>
            <person name="MacCallum I."/>
        </authorList>
    </citation>
    <scope>NUCLEOTIDE SEQUENCE [LARGE SCALE GENOMIC DNA]</scope>
    <source>
        <strain evidence="19">Tucson 15010-1051.87</strain>
    </source>
</reference>
<dbReference type="HOGENOM" id="CLU_000172_0_0_1"/>
<evidence type="ECO:0000256" key="9">
    <source>
        <dbReference type="ARBA" id="ARBA00022927"/>
    </source>
</evidence>
<dbReference type="CDD" id="cd00054">
    <property type="entry name" value="EGF_CA"/>
    <property type="match status" value="7"/>
</dbReference>
<dbReference type="FunFam" id="2.10.25.10:FF:000038">
    <property type="entry name" value="Fibrillin 2"/>
    <property type="match status" value="1"/>
</dbReference>
<dbReference type="PROSITE" id="PS01187">
    <property type="entry name" value="EGF_CA"/>
    <property type="match status" value="3"/>
</dbReference>
<evidence type="ECO:0000256" key="6">
    <source>
        <dbReference type="ARBA" id="ARBA00022729"/>
    </source>
</evidence>
<dbReference type="GO" id="GO:0005886">
    <property type="term" value="C:plasma membrane"/>
    <property type="evidence" value="ECO:0007669"/>
    <property type="project" value="UniProtKB-SubCell"/>
</dbReference>
<dbReference type="InterPro" id="IPR000742">
    <property type="entry name" value="EGF"/>
</dbReference>
<keyword evidence="19" id="KW-1185">Reference proteome</keyword>
<dbReference type="FunFam" id="2.60.120.290:FF:000013">
    <property type="entry name" value="Membrane frizzled-related protein"/>
    <property type="match status" value="1"/>
</dbReference>
<feature type="domain" description="CUB" evidence="16">
    <location>
        <begin position="2362"/>
        <end position="2484"/>
    </location>
</feature>
<feature type="domain" description="CUB" evidence="16">
    <location>
        <begin position="507"/>
        <end position="623"/>
    </location>
</feature>
<dbReference type="SUPFAM" id="SSF49854">
    <property type="entry name" value="Spermadhesin, CUB domain"/>
    <property type="match status" value="21"/>
</dbReference>
<accession>B4LCT2</accession>
<feature type="domain" description="CUB" evidence="16">
    <location>
        <begin position="862"/>
        <end position="987"/>
    </location>
</feature>
<dbReference type="eggNOG" id="KOG4292">
    <property type="taxonomic scope" value="Eukaryota"/>
</dbReference>
<evidence type="ECO:0000313" key="18">
    <source>
        <dbReference type="EMBL" id="EDW70974.2"/>
    </source>
</evidence>
<evidence type="ECO:0000256" key="8">
    <source>
        <dbReference type="ARBA" id="ARBA00022837"/>
    </source>
</evidence>
<dbReference type="InterPro" id="IPR000152">
    <property type="entry name" value="EGF-type_Asp/Asn_hydroxyl_site"/>
</dbReference>
<feature type="domain" description="CUB" evidence="16">
    <location>
        <begin position="2722"/>
        <end position="2829"/>
    </location>
</feature>
<evidence type="ECO:0000256" key="13">
    <source>
        <dbReference type="PROSITE-ProRule" id="PRU00059"/>
    </source>
</evidence>
<feature type="domain" description="CUB" evidence="16">
    <location>
        <begin position="2001"/>
        <end position="2121"/>
    </location>
</feature>
<feature type="disulfide bond" evidence="13">
    <location>
        <begin position="862"/>
        <end position="889"/>
    </location>
</feature>
<dbReference type="FunFam" id="2.60.120.290:FF:000005">
    <property type="entry name" value="Procollagen C-endopeptidase enhancer 1"/>
    <property type="match status" value="3"/>
</dbReference>
<feature type="domain" description="CUB" evidence="16">
    <location>
        <begin position="1099"/>
        <end position="1212"/>
    </location>
</feature>
<keyword evidence="8" id="KW-0106">Calcium</keyword>
<evidence type="ECO:0000256" key="14">
    <source>
        <dbReference type="PROSITE-ProRule" id="PRU00076"/>
    </source>
</evidence>
<keyword evidence="10" id="KW-0472">Membrane</keyword>
<proteinExistence type="predicted"/>
<feature type="signal peptide" evidence="15">
    <location>
        <begin position="1"/>
        <end position="28"/>
    </location>
</feature>
<comment type="caution">
    <text evidence="14">Lacks conserved residue(s) required for the propagation of feature annotation.</text>
</comment>